<dbReference type="RefSeq" id="WP_131515320.1">
    <property type="nucleotide sequence ID" value="NZ_SJKD01000004.1"/>
</dbReference>
<comment type="caution">
    <text evidence="1">The sequence shown here is derived from an EMBL/GenBank/DDBJ whole genome shotgun (WGS) entry which is preliminary data.</text>
</comment>
<reference evidence="1 2" key="1">
    <citation type="submission" date="2019-02" db="EMBL/GenBank/DDBJ databases">
        <title>Kribbella capetownensis sp. nov. and Kribbella speibonae sp. nov., isolated from soil.</title>
        <authorList>
            <person name="Curtis S.M."/>
            <person name="Norton I."/>
            <person name="Everest G.J."/>
            <person name="Meyers P.R."/>
        </authorList>
    </citation>
    <scope>NUCLEOTIDE SEQUENCE [LARGE SCALE GENOMIC DNA]</scope>
    <source>
        <strain evidence="1 2">YM53</strain>
    </source>
</reference>
<organism evidence="1 2">
    <name type="scientific">Kribbella capetownensis</name>
    <dbReference type="NCBI Taxonomy" id="1572659"/>
    <lineage>
        <taxon>Bacteria</taxon>
        <taxon>Bacillati</taxon>
        <taxon>Actinomycetota</taxon>
        <taxon>Actinomycetes</taxon>
        <taxon>Propionibacteriales</taxon>
        <taxon>Kribbellaceae</taxon>
        <taxon>Kribbella</taxon>
    </lineage>
</organism>
<name>A0A4R0K2I8_9ACTN</name>
<accession>A0A4R0K2I8</accession>
<protein>
    <submittedName>
        <fullName evidence="1">Uncharacterized protein</fullName>
    </submittedName>
</protein>
<proteinExistence type="predicted"/>
<gene>
    <name evidence="1" type="ORF">E0H75_21165</name>
</gene>
<evidence type="ECO:0000313" key="1">
    <source>
        <dbReference type="EMBL" id="TCC49055.1"/>
    </source>
</evidence>
<dbReference type="AlphaFoldDB" id="A0A4R0K2I8"/>
<dbReference type="Proteomes" id="UP000293342">
    <property type="component" value="Unassembled WGS sequence"/>
</dbReference>
<dbReference type="EMBL" id="SJKD01000004">
    <property type="protein sequence ID" value="TCC49055.1"/>
    <property type="molecule type" value="Genomic_DNA"/>
</dbReference>
<keyword evidence="2" id="KW-1185">Reference proteome</keyword>
<dbReference type="OrthoDB" id="5088636at2"/>
<sequence>MTLELGDHVWYWNGQVSQNTDIPRETWFPGCDPNDRTDYLGNGKDIYHFVVHAGELARGRPHMRGYEGSYAWLNNNPGNITGSPGGPDYGQYPGKFSWHNFLVFPTWGAGYAAIAALLHSSTYAGLTLAEAFAKYAPASDGNKPQEYARDVAAAAGVAETVTVDQLDDAQMVLVQDKITEIEGVIAGDSFASDSSELPPPVAALLS</sequence>
<evidence type="ECO:0000313" key="2">
    <source>
        <dbReference type="Proteomes" id="UP000293342"/>
    </source>
</evidence>